<organism evidence="3 4">
    <name type="scientific">Neorhizobium galegae bv. officinalis bv. officinalis str. HAMBI 1141</name>
    <dbReference type="NCBI Taxonomy" id="1028801"/>
    <lineage>
        <taxon>Bacteria</taxon>
        <taxon>Pseudomonadati</taxon>
        <taxon>Pseudomonadota</taxon>
        <taxon>Alphaproteobacteria</taxon>
        <taxon>Hyphomicrobiales</taxon>
        <taxon>Rhizobiaceae</taxon>
        <taxon>Rhizobium/Agrobacterium group</taxon>
        <taxon>Neorhizobium</taxon>
    </lineage>
</organism>
<feature type="region of interest" description="Disordered" evidence="1">
    <location>
        <begin position="122"/>
        <end position="190"/>
    </location>
</feature>
<keyword evidence="2" id="KW-1133">Transmembrane helix</keyword>
<feature type="compositionally biased region" description="Polar residues" evidence="1">
    <location>
        <begin position="142"/>
        <end position="151"/>
    </location>
</feature>
<gene>
    <name evidence="3" type="ORF">RG1141_PA10780</name>
</gene>
<evidence type="ECO:0000313" key="4">
    <source>
        <dbReference type="Proteomes" id="UP000028186"/>
    </source>
</evidence>
<dbReference type="HOGENOM" id="CLU_1282088_0_0_5"/>
<feature type="compositionally biased region" description="Basic and acidic residues" evidence="1">
    <location>
        <begin position="122"/>
        <end position="135"/>
    </location>
</feature>
<evidence type="ECO:0000256" key="2">
    <source>
        <dbReference type="SAM" id="Phobius"/>
    </source>
</evidence>
<dbReference type="EMBL" id="HG938356">
    <property type="protein sequence ID" value="CDN57910.1"/>
    <property type="molecule type" value="Genomic_DNA"/>
</dbReference>
<dbReference type="AlphaFoldDB" id="A0A068TK57"/>
<feature type="compositionally biased region" description="Low complexity" evidence="1">
    <location>
        <begin position="157"/>
        <end position="169"/>
    </location>
</feature>
<feature type="transmembrane region" description="Helical" evidence="2">
    <location>
        <begin position="58"/>
        <end position="78"/>
    </location>
</feature>
<accession>A0A068TK57</accession>
<keyword evidence="3" id="KW-0614">Plasmid</keyword>
<evidence type="ECO:0000313" key="3">
    <source>
        <dbReference type="EMBL" id="CDN57910.1"/>
    </source>
</evidence>
<dbReference type="KEGG" id="ngl:RG1141_PA10780"/>
<evidence type="ECO:0000256" key="1">
    <source>
        <dbReference type="SAM" id="MobiDB-lite"/>
    </source>
</evidence>
<protein>
    <submittedName>
        <fullName evidence="3">Uncharacterized protein</fullName>
    </submittedName>
</protein>
<proteinExistence type="predicted"/>
<keyword evidence="2" id="KW-0472">Membrane</keyword>
<keyword evidence="2" id="KW-0812">Transmembrane</keyword>
<dbReference type="Proteomes" id="UP000028186">
    <property type="component" value="Plasmid pHAMBI1141a"/>
</dbReference>
<reference evidence="4" key="1">
    <citation type="journal article" date="2014" name="BMC Genomics">
        <title>Genome sequencing of two Neorhizobium galegae strains reveals a noeT gene responsible for the unusual acetylation of the nodulation factors.</title>
        <authorList>
            <person name="Osterman J."/>
            <person name="Marsh J."/>
            <person name="Laine P.K."/>
            <person name="Zeng Z."/>
            <person name="Alatalo E."/>
            <person name="Sullivan J.T."/>
            <person name="Young J.P."/>
            <person name="Thomas-Oates J."/>
            <person name="Paulin L."/>
            <person name="Lindstrom K."/>
        </authorList>
    </citation>
    <scope>NUCLEOTIDE SEQUENCE [LARGE SCALE GENOMIC DNA]</scope>
    <source>
        <strain evidence="4">HAMBI 1141</strain>
        <plasmid evidence="4">II</plasmid>
    </source>
</reference>
<sequence>MARSAASEANSSFRAFNIVASNFGPSRNQRETYICSKRRWGYTRRMALQNQMSEGLGLPYAVALSFCTIVSGLVYWPIRSATKDLKGSITIITEKMVTQKEMEWRTTRGSEDRARADAALKEVRTAQVPREELDHGLANYDQRFQNSSARSTRGRPPRTASTASATSPRSSERLDRVERQRNAPGGSLRPKFHALADHWHCRGYWLADTKPKVKA</sequence>
<dbReference type="eggNOG" id="ENOG503028R">
    <property type="taxonomic scope" value="Bacteria"/>
</dbReference>
<feature type="compositionally biased region" description="Basic and acidic residues" evidence="1">
    <location>
        <begin position="170"/>
        <end position="181"/>
    </location>
</feature>
<geneLocation type="plasmid" evidence="4">
    <name>II</name>
</geneLocation>
<name>A0A068TK57_NEOGA</name>